<dbReference type="GO" id="GO:0005886">
    <property type="term" value="C:plasma membrane"/>
    <property type="evidence" value="ECO:0007669"/>
    <property type="project" value="UniProtKB-SubCell"/>
</dbReference>
<feature type="transmembrane region" description="Helical" evidence="6">
    <location>
        <begin position="50"/>
        <end position="69"/>
    </location>
</feature>
<evidence type="ECO:0000256" key="1">
    <source>
        <dbReference type="ARBA" id="ARBA00004651"/>
    </source>
</evidence>
<dbReference type="Proteomes" id="UP000551878">
    <property type="component" value="Unassembled WGS sequence"/>
</dbReference>
<feature type="transmembrane region" description="Helical" evidence="6">
    <location>
        <begin position="415"/>
        <end position="438"/>
    </location>
</feature>
<keyword evidence="3 6" id="KW-0812">Transmembrane</keyword>
<feature type="transmembrane region" description="Helical" evidence="6">
    <location>
        <begin position="390"/>
        <end position="409"/>
    </location>
</feature>
<gene>
    <name evidence="7" type="ORF">HNQ41_003124</name>
</gene>
<evidence type="ECO:0000256" key="5">
    <source>
        <dbReference type="ARBA" id="ARBA00023136"/>
    </source>
</evidence>
<keyword evidence="5 6" id="KW-0472">Membrane</keyword>
<evidence type="ECO:0000256" key="2">
    <source>
        <dbReference type="ARBA" id="ARBA00022475"/>
    </source>
</evidence>
<feature type="transmembrane region" description="Helical" evidence="6">
    <location>
        <begin position="184"/>
        <end position="209"/>
    </location>
</feature>
<keyword evidence="8" id="KW-1185">Reference proteome</keyword>
<dbReference type="PANTHER" id="PTHR30250">
    <property type="entry name" value="PST FAMILY PREDICTED COLANIC ACID TRANSPORTER"/>
    <property type="match status" value="1"/>
</dbReference>
<evidence type="ECO:0000256" key="3">
    <source>
        <dbReference type="ARBA" id="ARBA00022692"/>
    </source>
</evidence>
<feature type="transmembrane region" description="Helical" evidence="6">
    <location>
        <begin position="360"/>
        <end position="383"/>
    </location>
</feature>
<protein>
    <submittedName>
        <fullName evidence="7">PST family polysaccharide transporter</fullName>
    </submittedName>
</protein>
<feature type="transmembrane region" description="Helical" evidence="6">
    <location>
        <begin position="484"/>
        <end position="504"/>
    </location>
</feature>
<keyword evidence="2" id="KW-1003">Cell membrane</keyword>
<name>A0A840QUE4_9BACI</name>
<reference evidence="7 8" key="1">
    <citation type="submission" date="2020-08" db="EMBL/GenBank/DDBJ databases">
        <title>Genomic Encyclopedia of Type Strains, Phase IV (KMG-IV): sequencing the most valuable type-strain genomes for metagenomic binning, comparative biology and taxonomic classification.</title>
        <authorList>
            <person name="Goeker M."/>
        </authorList>
    </citation>
    <scope>NUCLEOTIDE SEQUENCE [LARGE SCALE GENOMIC DNA]</scope>
    <source>
        <strain evidence="7 8">DSM 24696</strain>
    </source>
</reference>
<evidence type="ECO:0000313" key="7">
    <source>
        <dbReference type="EMBL" id="MBB5174901.1"/>
    </source>
</evidence>
<dbReference type="InterPro" id="IPR050833">
    <property type="entry name" value="Poly_Biosynth_Transport"/>
</dbReference>
<keyword evidence="4 6" id="KW-1133">Transmembrane helix</keyword>
<feature type="transmembrane region" description="Helical" evidence="6">
    <location>
        <begin position="12"/>
        <end position="30"/>
    </location>
</feature>
<proteinExistence type="predicted"/>
<evidence type="ECO:0000256" key="6">
    <source>
        <dbReference type="SAM" id="Phobius"/>
    </source>
</evidence>
<accession>A0A840QUE4</accession>
<dbReference type="EMBL" id="JACHHB010000018">
    <property type="protein sequence ID" value="MBB5174901.1"/>
    <property type="molecule type" value="Genomic_DNA"/>
</dbReference>
<dbReference type="InterPro" id="IPR002797">
    <property type="entry name" value="Polysacc_synth"/>
</dbReference>
<feature type="transmembrane region" description="Helical" evidence="6">
    <location>
        <begin position="122"/>
        <end position="142"/>
    </location>
</feature>
<dbReference type="CDD" id="cd13124">
    <property type="entry name" value="MATE_SpoVB_like"/>
    <property type="match status" value="1"/>
</dbReference>
<evidence type="ECO:0000256" key="4">
    <source>
        <dbReference type="ARBA" id="ARBA00022989"/>
    </source>
</evidence>
<feature type="transmembrane region" description="Helical" evidence="6">
    <location>
        <begin position="240"/>
        <end position="265"/>
    </location>
</feature>
<feature type="transmembrane region" description="Helical" evidence="6">
    <location>
        <begin position="450"/>
        <end position="469"/>
    </location>
</feature>
<feature type="transmembrane region" description="Helical" evidence="6">
    <location>
        <begin position="285"/>
        <end position="308"/>
    </location>
</feature>
<organism evidence="7 8">
    <name type="scientific">Texcoconibacillus texcoconensis</name>
    <dbReference type="NCBI Taxonomy" id="1095777"/>
    <lineage>
        <taxon>Bacteria</taxon>
        <taxon>Bacillati</taxon>
        <taxon>Bacillota</taxon>
        <taxon>Bacilli</taxon>
        <taxon>Bacillales</taxon>
        <taxon>Bacillaceae</taxon>
        <taxon>Texcoconibacillus</taxon>
    </lineage>
</organism>
<dbReference type="InterPro" id="IPR024923">
    <property type="entry name" value="PG_synth_SpoVB"/>
</dbReference>
<comment type="subcellular location">
    <subcellularLocation>
        <location evidence="1">Cell membrane</location>
        <topology evidence="1">Multi-pass membrane protein</topology>
    </subcellularLocation>
</comment>
<dbReference type="AlphaFoldDB" id="A0A840QUE4"/>
<comment type="caution">
    <text evidence="7">The sequence shown here is derived from an EMBL/GenBank/DDBJ whole genome shotgun (WGS) entry which is preliminary data.</text>
</comment>
<dbReference type="PIRSF" id="PIRSF038958">
    <property type="entry name" value="PG_synth_SpoVB"/>
    <property type="match status" value="1"/>
</dbReference>
<feature type="transmembrane region" description="Helical" evidence="6">
    <location>
        <begin position="154"/>
        <end position="178"/>
    </location>
</feature>
<dbReference type="RefSeq" id="WP_184665300.1">
    <property type="nucleotide sequence ID" value="NZ_JACHHB010000018.1"/>
</dbReference>
<sequence length="535" mass="58669">MDQSRTRDWLNGALLLSIAGLIAKLLSAVYKVPYQNITGDVGFYVYQQVYPFYGIALTLATYGLPIVIAKQYAEKKTTYDEDHANNIARLSFMIILMISVLMWLLIWTLAPNIAGWMGDEHLLTPIRAISLCFLTLPFLSVGRGVLQGAERLKAVAVAQVAEQFVRVLLILLLSAWLMNVYGPYMAGTGAVVATLLAGLTAVFILAISLRRHIGSIGNMKRFSNVSTFSLGQVLKVMKDAFFISASALCLILLQLVDAISVPRLLQASGMVTEEAASVKGTYDRAWPMIQFATVAVNALALSLVPLVAKAYQRGERVKLENYTTKTLKVVFLVAVAASIGMAIIMEPFNMMLFTNTEATLALKIMAFSGLFGSLFIAVAGILQGMDQSRFAAQCMVVGLVVKLILNMTLVPLVGIIGASIATVAATITMSLCGFMILYQNNKFQWPTWSQVLSSTKALVVMVFATYLWLESWKLIVGEFTRLNASFLAISAAIVGAFIYIVVLNKSELIQEEEREMLPGYSKIERALNIRRKGDE</sequence>
<evidence type="ECO:0000313" key="8">
    <source>
        <dbReference type="Proteomes" id="UP000551878"/>
    </source>
</evidence>
<feature type="transmembrane region" description="Helical" evidence="6">
    <location>
        <begin position="329"/>
        <end position="348"/>
    </location>
</feature>
<feature type="transmembrane region" description="Helical" evidence="6">
    <location>
        <begin position="90"/>
        <end position="110"/>
    </location>
</feature>
<dbReference type="PANTHER" id="PTHR30250:SF29">
    <property type="entry name" value="POLYSACCHARIDE BIOSYNTHESIS PROTEIN C-TERMINAL DOMAIN-CONTAINING PROTEIN"/>
    <property type="match status" value="1"/>
</dbReference>
<dbReference type="Pfam" id="PF01943">
    <property type="entry name" value="Polysacc_synt"/>
    <property type="match status" value="1"/>
</dbReference>